<organism evidence="2 3">
    <name type="scientific">Spongiibacter nanhainus</name>
    <dbReference type="NCBI Taxonomy" id="2794344"/>
    <lineage>
        <taxon>Bacteria</taxon>
        <taxon>Pseudomonadati</taxon>
        <taxon>Pseudomonadota</taxon>
        <taxon>Gammaproteobacteria</taxon>
        <taxon>Cellvibrionales</taxon>
        <taxon>Spongiibacteraceae</taxon>
        <taxon>Spongiibacter</taxon>
    </lineage>
</organism>
<dbReference type="AlphaFoldDB" id="A0A7T4R0U3"/>
<feature type="signal peptide" evidence="1">
    <location>
        <begin position="1"/>
        <end position="21"/>
    </location>
</feature>
<dbReference type="RefSeq" id="WP_198569838.1">
    <property type="nucleotide sequence ID" value="NZ_CP066167.1"/>
</dbReference>
<reference evidence="2 3" key="1">
    <citation type="submission" date="2020-12" db="EMBL/GenBank/DDBJ databases">
        <authorList>
            <person name="Shan Y."/>
        </authorList>
    </citation>
    <scope>NUCLEOTIDE SEQUENCE [LARGE SCALE GENOMIC DNA]</scope>
    <source>
        <strain evidence="3">csc3.9</strain>
    </source>
</reference>
<name>A0A7T4R0U3_9GAMM</name>
<evidence type="ECO:0000313" key="3">
    <source>
        <dbReference type="Proteomes" id="UP000596063"/>
    </source>
</evidence>
<evidence type="ECO:0000256" key="1">
    <source>
        <dbReference type="SAM" id="SignalP"/>
    </source>
</evidence>
<dbReference type="KEGG" id="snan:I6N98_00230"/>
<keyword evidence="1" id="KW-0732">Signal</keyword>
<accession>A0A7T4R0U3</accession>
<keyword evidence="3" id="KW-1185">Reference proteome</keyword>
<dbReference type="Proteomes" id="UP000596063">
    <property type="component" value="Chromosome"/>
</dbReference>
<feature type="chain" id="PRO_5033006471" evidence="1">
    <location>
        <begin position="22"/>
        <end position="104"/>
    </location>
</feature>
<protein>
    <submittedName>
        <fullName evidence="2">Uncharacterized protein</fullName>
    </submittedName>
</protein>
<gene>
    <name evidence="2" type="ORF">I6N98_00230</name>
</gene>
<proteinExistence type="predicted"/>
<sequence length="104" mass="11453">MRTLIATLLVSLTFISANAHASCTQAAVLGAPKIPELQNSSYQEVLALQGEVHNYVETAQARLERCDGENNPFFYNMAVMRLEKIAGEFNQLARHYNAVAVALN</sequence>
<evidence type="ECO:0000313" key="2">
    <source>
        <dbReference type="EMBL" id="QQD18341.1"/>
    </source>
</evidence>
<dbReference type="EMBL" id="CP066167">
    <property type="protein sequence ID" value="QQD18341.1"/>
    <property type="molecule type" value="Genomic_DNA"/>
</dbReference>